<dbReference type="Proteomes" id="UP001066276">
    <property type="component" value="Chromosome 7"/>
</dbReference>
<evidence type="ECO:0000256" key="1">
    <source>
        <dbReference type="SAM" id="MobiDB-lite"/>
    </source>
</evidence>
<evidence type="ECO:0000313" key="3">
    <source>
        <dbReference type="Proteomes" id="UP001066276"/>
    </source>
</evidence>
<gene>
    <name evidence="2" type="ORF">NDU88_001291</name>
</gene>
<name>A0AAV7PAS0_PLEWA</name>
<evidence type="ECO:0000313" key="2">
    <source>
        <dbReference type="EMBL" id="KAJ1122818.1"/>
    </source>
</evidence>
<comment type="caution">
    <text evidence="2">The sequence shown here is derived from an EMBL/GenBank/DDBJ whole genome shotgun (WGS) entry which is preliminary data.</text>
</comment>
<feature type="region of interest" description="Disordered" evidence="1">
    <location>
        <begin position="1"/>
        <end position="26"/>
    </location>
</feature>
<accession>A0AAV7PAS0</accession>
<protein>
    <submittedName>
        <fullName evidence="2">Uncharacterized protein</fullName>
    </submittedName>
</protein>
<dbReference type="AlphaFoldDB" id="A0AAV7PAS0"/>
<reference evidence="2" key="1">
    <citation type="journal article" date="2022" name="bioRxiv">
        <title>Sequencing and chromosome-scale assembly of the giantPleurodeles waltlgenome.</title>
        <authorList>
            <person name="Brown T."/>
            <person name="Elewa A."/>
            <person name="Iarovenko S."/>
            <person name="Subramanian E."/>
            <person name="Araus A.J."/>
            <person name="Petzold A."/>
            <person name="Susuki M."/>
            <person name="Suzuki K.-i.T."/>
            <person name="Hayashi T."/>
            <person name="Toyoda A."/>
            <person name="Oliveira C."/>
            <person name="Osipova E."/>
            <person name="Leigh N.D."/>
            <person name="Simon A."/>
            <person name="Yun M.H."/>
        </authorList>
    </citation>
    <scope>NUCLEOTIDE SEQUENCE</scope>
    <source>
        <strain evidence="2">20211129_DDA</strain>
        <tissue evidence="2">Liver</tissue>
    </source>
</reference>
<proteinExistence type="predicted"/>
<sequence length="88" mass="10657">MMRTKLQQEGKSSLPNPEKMQDPLQRCWERVNRRRRDEVNNRSRIQEMRGPGTLSRHVPGGTWLHKVRRYFKEGRAFRKKVRGGRERK</sequence>
<dbReference type="EMBL" id="JANPWB010000011">
    <property type="protein sequence ID" value="KAJ1122818.1"/>
    <property type="molecule type" value="Genomic_DNA"/>
</dbReference>
<feature type="compositionally biased region" description="Polar residues" evidence="1">
    <location>
        <begin position="1"/>
        <end position="15"/>
    </location>
</feature>
<feature type="region of interest" description="Disordered" evidence="1">
    <location>
        <begin position="41"/>
        <end position="60"/>
    </location>
</feature>
<organism evidence="2 3">
    <name type="scientific">Pleurodeles waltl</name>
    <name type="common">Iberian ribbed newt</name>
    <dbReference type="NCBI Taxonomy" id="8319"/>
    <lineage>
        <taxon>Eukaryota</taxon>
        <taxon>Metazoa</taxon>
        <taxon>Chordata</taxon>
        <taxon>Craniata</taxon>
        <taxon>Vertebrata</taxon>
        <taxon>Euteleostomi</taxon>
        <taxon>Amphibia</taxon>
        <taxon>Batrachia</taxon>
        <taxon>Caudata</taxon>
        <taxon>Salamandroidea</taxon>
        <taxon>Salamandridae</taxon>
        <taxon>Pleurodelinae</taxon>
        <taxon>Pleurodeles</taxon>
    </lineage>
</organism>
<keyword evidence="3" id="KW-1185">Reference proteome</keyword>